<sequence length="625" mass="70843">MRVPICTLLCLLCCTLAFSQINRYVNNTWETQPQLHHQTDTSVPVTLLKFIVARDFNRPTSDGSHCRTIYKRIHINTQKAADSISQLIIPLEPYESIKSVDARVIYPDGHIQGVPVLKIYAGGKAETIRIAPLKLVPGCEVEYDMLIYEATTWAGFEYMQSTTPCNEATFMLVLPPNVLFRTRGSNGFPDVRDSIASNGIHYFHATAYHIPALLPGDLFYYNTWLQRTEFSLRETTWEQPAKDQFLQYVYIEKPEYKKLEKEVSRWEFLKTRSPLPVLIYQVEQQIKSQYKLIDDPDNSDLSDINAILRTKTCNETGIVKLMASVYYLLGIHTQILFTSGKESVPLDSSIVNIELASNVLIYFPELRQALAPAAADTRFPFYPASWTGIMALRCRDTLIDKKAEVLVDFIRTPVSDYTKNNISLEANIDINNLGVNDVKLKQTAGGYPGMAIKTIIGNTLIASLDEQYNSMLPTGPIRVSGLTHKMQNGYWDQPVADAPFILESSFKTDSINIGMLINGLVQQYVSMPPVNIPVEMAFPFYQESRIYITVPEGYKMANTADYIVDIPGTSLGYKITCKQEGNKITIYALKWFKKSSYNNEEKKVFGMILQADNEIKNKRLYISKS</sequence>
<evidence type="ECO:0000313" key="3">
    <source>
        <dbReference type="EMBL" id="MVT39640.1"/>
    </source>
</evidence>
<feature type="domain" description="DUF3857" evidence="2">
    <location>
        <begin position="62"/>
        <end position="210"/>
    </location>
</feature>
<comment type="caution">
    <text evidence="3">The sequence shown here is derived from an EMBL/GenBank/DDBJ whole genome shotgun (WGS) entry which is preliminary data.</text>
</comment>
<dbReference type="AlphaFoldDB" id="A0A6N8J391"/>
<name>A0A6N8J391_9BACT</name>
<protein>
    <submittedName>
        <fullName evidence="3">DUF3857 domain-containing protein</fullName>
    </submittedName>
</protein>
<dbReference type="Proteomes" id="UP000468388">
    <property type="component" value="Unassembled WGS sequence"/>
</dbReference>
<dbReference type="Pfam" id="PF12969">
    <property type="entry name" value="DUF3857"/>
    <property type="match status" value="1"/>
</dbReference>
<dbReference type="Gene3D" id="2.60.120.1130">
    <property type="match status" value="1"/>
</dbReference>
<feature type="chain" id="PRO_5026777233" evidence="1">
    <location>
        <begin position="20"/>
        <end position="625"/>
    </location>
</feature>
<evidence type="ECO:0000256" key="1">
    <source>
        <dbReference type="SAM" id="SignalP"/>
    </source>
</evidence>
<gene>
    <name evidence="3" type="ORF">GO495_03510</name>
</gene>
<dbReference type="RefSeq" id="WP_157298302.1">
    <property type="nucleotide sequence ID" value="NZ_BAAAZB010000005.1"/>
</dbReference>
<organism evidence="3 4">
    <name type="scientific">Chitinophaga oryziterrae</name>
    <dbReference type="NCBI Taxonomy" id="1031224"/>
    <lineage>
        <taxon>Bacteria</taxon>
        <taxon>Pseudomonadati</taxon>
        <taxon>Bacteroidota</taxon>
        <taxon>Chitinophagia</taxon>
        <taxon>Chitinophagales</taxon>
        <taxon>Chitinophagaceae</taxon>
        <taxon>Chitinophaga</taxon>
    </lineage>
</organism>
<feature type="signal peptide" evidence="1">
    <location>
        <begin position="1"/>
        <end position="19"/>
    </location>
</feature>
<dbReference type="InterPro" id="IPR024618">
    <property type="entry name" value="DUF3857"/>
</dbReference>
<proteinExistence type="predicted"/>
<dbReference type="EMBL" id="WRXO01000001">
    <property type="protein sequence ID" value="MVT39640.1"/>
    <property type="molecule type" value="Genomic_DNA"/>
</dbReference>
<dbReference type="OrthoDB" id="1153981at2"/>
<accession>A0A6N8J391</accession>
<dbReference type="Gene3D" id="2.60.40.3140">
    <property type="match status" value="1"/>
</dbReference>
<reference evidence="3 4" key="1">
    <citation type="submission" date="2019-12" db="EMBL/GenBank/DDBJ databases">
        <title>The draft genomic sequence of strain Chitinophaga oryziterrae JCM 16595.</title>
        <authorList>
            <person name="Zhang X."/>
        </authorList>
    </citation>
    <scope>NUCLEOTIDE SEQUENCE [LARGE SCALE GENOMIC DNA]</scope>
    <source>
        <strain evidence="3 4">JCM 16595</strain>
    </source>
</reference>
<evidence type="ECO:0000259" key="2">
    <source>
        <dbReference type="Pfam" id="PF12969"/>
    </source>
</evidence>
<keyword evidence="4" id="KW-1185">Reference proteome</keyword>
<evidence type="ECO:0000313" key="4">
    <source>
        <dbReference type="Proteomes" id="UP000468388"/>
    </source>
</evidence>
<keyword evidence="1" id="KW-0732">Signal</keyword>